<dbReference type="GO" id="GO:0004151">
    <property type="term" value="F:dihydroorotase activity"/>
    <property type="evidence" value="ECO:0007669"/>
    <property type="project" value="InterPro"/>
</dbReference>
<feature type="domain" description="Dihydroorotase catalytic" evidence="2">
    <location>
        <begin position="53"/>
        <end position="241"/>
    </location>
</feature>
<proteinExistence type="predicted"/>
<keyword evidence="4" id="KW-1185">Reference proteome</keyword>
<dbReference type="OrthoDB" id="9765462at2"/>
<dbReference type="PANTHER" id="PTHR43668">
    <property type="entry name" value="ALLANTOINASE"/>
    <property type="match status" value="1"/>
</dbReference>
<dbReference type="InterPro" id="IPR032466">
    <property type="entry name" value="Metal_Hydrolase"/>
</dbReference>
<dbReference type="GO" id="GO:0006221">
    <property type="term" value="P:pyrimidine nucleotide biosynthetic process"/>
    <property type="evidence" value="ECO:0007669"/>
    <property type="project" value="UniProtKB-KW"/>
</dbReference>
<dbReference type="InterPro" id="IPR011059">
    <property type="entry name" value="Metal-dep_hydrolase_composite"/>
</dbReference>
<evidence type="ECO:0000313" key="4">
    <source>
        <dbReference type="Proteomes" id="UP000238642"/>
    </source>
</evidence>
<keyword evidence="1" id="KW-0665">Pyrimidine biosynthesis</keyword>
<dbReference type="Gene3D" id="2.30.40.10">
    <property type="entry name" value="Urease, subunit C, domain 1"/>
    <property type="match status" value="1"/>
</dbReference>
<comment type="caution">
    <text evidence="3">The sequence shown here is derived from an EMBL/GenBank/DDBJ whole genome shotgun (WGS) entry which is preliminary data.</text>
</comment>
<dbReference type="InterPro" id="IPR024403">
    <property type="entry name" value="DHOase_cat"/>
</dbReference>
<reference evidence="3 4" key="1">
    <citation type="submission" date="2018-02" db="EMBL/GenBank/DDBJ databases">
        <title>The draft genome of Sphingobacterium gobiense H7.</title>
        <authorList>
            <person name="Li L."/>
            <person name="Liu L."/>
            <person name="Zhang X."/>
            <person name="Wang T."/>
            <person name="Liang L."/>
        </authorList>
    </citation>
    <scope>NUCLEOTIDE SEQUENCE [LARGE SCALE GENOMIC DNA]</scope>
    <source>
        <strain evidence="3 4">ACCC 05757</strain>
    </source>
</reference>
<protein>
    <submittedName>
        <fullName evidence="3">Dihydroorotase</fullName>
    </submittedName>
</protein>
<dbReference type="GO" id="GO:0006145">
    <property type="term" value="P:purine nucleobase catabolic process"/>
    <property type="evidence" value="ECO:0007669"/>
    <property type="project" value="TreeGrafter"/>
</dbReference>
<name>A0A2S9JRJ7_9SPHI</name>
<evidence type="ECO:0000259" key="2">
    <source>
        <dbReference type="Pfam" id="PF12890"/>
    </source>
</evidence>
<dbReference type="SUPFAM" id="SSF51338">
    <property type="entry name" value="Composite domain of metallo-dependent hydrolases"/>
    <property type="match status" value="1"/>
</dbReference>
<dbReference type="InterPro" id="IPR004722">
    <property type="entry name" value="DHOase"/>
</dbReference>
<dbReference type="GO" id="GO:0004038">
    <property type="term" value="F:allantoinase activity"/>
    <property type="evidence" value="ECO:0007669"/>
    <property type="project" value="TreeGrafter"/>
</dbReference>
<dbReference type="Pfam" id="PF12890">
    <property type="entry name" value="DHOase"/>
    <property type="match status" value="1"/>
</dbReference>
<dbReference type="SUPFAM" id="SSF51556">
    <property type="entry name" value="Metallo-dependent hydrolases"/>
    <property type="match status" value="1"/>
</dbReference>
<evidence type="ECO:0000313" key="3">
    <source>
        <dbReference type="EMBL" id="PRD55916.1"/>
    </source>
</evidence>
<dbReference type="EMBL" id="PVBS01000001">
    <property type="protein sequence ID" value="PRD55916.1"/>
    <property type="molecule type" value="Genomic_DNA"/>
</dbReference>
<dbReference type="Gene3D" id="3.20.20.140">
    <property type="entry name" value="Metal-dependent hydrolases"/>
    <property type="match status" value="1"/>
</dbReference>
<dbReference type="CDD" id="cd01317">
    <property type="entry name" value="DHOase_IIa"/>
    <property type="match status" value="1"/>
</dbReference>
<dbReference type="PANTHER" id="PTHR43668:SF2">
    <property type="entry name" value="ALLANTOINASE"/>
    <property type="match status" value="1"/>
</dbReference>
<dbReference type="Proteomes" id="UP000238642">
    <property type="component" value="Unassembled WGS sequence"/>
</dbReference>
<dbReference type="AlphaFoldDB" id="A0A2S9JRJ7"/>
<organism evidence="3 4">
    <name type="scientific">Sphingobacterium gobiense</name>
    <dbReference type="NCBI Taxonomy" id="1382456"/>
    <lineage>
        <taxon>Bacteria</taxon>
        <taxon>Pseudomonadati</taxon>
        <taxon>Bacteroidota</taxon>
        <taxon>Sphingobacteriia</taxon>
        <taxon>Sphingobacteriales</taxon>
        <taxon>Sphingobacteriaceae</taxon>
        <taxon>Sphingobacterium</taxon>
    </lineage>
</organism>
<evidence type="ECO:0000256" key="1">
    <source>
        <dbReference type="ARBA" id="ARBA00022975"/>
    </source>
</evidence>
<dbReference type="InterPro" id="IPR050138">
    <property type="entry name" value="DHOase/Allantoinase_Hydrolase"/>
</dbReference>
<dbReference type="NCBIfam" id="TIGR00857">
    <property type="entry name" value="pyrC_multi"/>
    <property type="match status" value="1"/>
</dbReference>
<gene>
    <name evidence="3" type="ORF">C5749_01085</name>
</gene>
<dbReference type="RefSeq" id="WP_105722223.1">
    <property type="nucleotide sequence ID" value="NZ_PVBS01000001.1"/>
</dbReference>
<sequence length="422" mass="45740">MDNILISSAQLIVPGHPQNGNIVDILIEAGNISLIAPRIKPTNKQIHVIDGKGRIVSAGFFDLHANFGEPGLETKEDIITGTAAAAAGGYTGVAVYPNTNPPIHSRSEVALVVNSAKGNIVDVYPVGTISKRREGKELAELYDMQLAGAIAFSDGDHAVQQASLMGRALLYAKGFEGLVISFPEDESVAGGHQMNEGQMSTYLGMKGKPNLAESLMVSRDLFLAEYNDARIHFTSISTAESVDLIKKAKAKGLNVTCDVAAHNLVYTDEEVIGFDSNFKVNPPLRTKKDIKALLKGLKEGTIDAVVSQHTPHEVEYKNVEFHIAKEGILGLQTTLPFLIEAGFNADDIVRYLVVQPRQVVGKEIPTFEVGSEANLVLFDMNEKWMLNTNTNKSKSENSPVFGQELRGKVKVVVNHGQLVEIK</sequence>
<accession>A0A2S9JRJ7</accession>
<dbReference type="GO" id="GO:0005737">
    <property type="term" value="C:cytoplasm"/>
    <property type="evidence" value="ECO:0007669"/>
    <property type="project" value="TreeGrafter"/>
</dbReference>
<dbReference type="GO" id="GO:0046872">
    <property type="term" value="F:metal ion binding"/>
    <property type="evidence" value="ECO:0007669"/>
    <property type="project" value="InterPro"/>
</dbReference>